<dbReference type="AlphaFoldDB" id="A0A9D1S6T8"/>
<evidence type="ECO:0000313" key="2">
    <source>
        <dbReference type="Proteomes" id="UP000824111"/>
    </source>
</evidence>
<comment type="caution">
    <text evidence="1">The sequence shown here is derived from an EMBL/GenBank/DDBJ whole genome shotgun (WGS) entry which is preliminary data.</text>
</comment>
<evidence type="ECO:0000313" key="1">
    <source>
        <dbReference type="EMBL" id="HIU48995.1"/>
    </source>
</evidence>
<sequence>MIPNDSMEAVLELERQRTGPVYGWAEEDTPRCSECGYAAAQYKSGGLWYCPDCLEHEVEENIRHAARNMAGLYPKDVMLQLSMELLEFIVDNLDVKQELKEYLR</sequence>
<reference evidence="1" key="2">
    <citation type="journal article" date="2021" name="PeerJ">
        <title>Extensive microbial diversity within the chicken gut microbiome revealed by metagenomics and culture.</title>
        <authorList>
            <person name="Gilroy R."/>
            <person name="Ravi A."/>
            <person name="Getino M."/>
            <person name="Pursley I."/>
            <person name="Horton D.L."/>
            <person name="Alikhan N.F."/>
            <person name="Baker D."/>
            <person name="Gharbi K."/>
            <person name="Hall N."/>
            <person name="Watson M."/>
            <person name="Adriaenssens E.M."/>
            <person name="Foster-Nyarko E."/>
            <person name="Jarju S."/>
            <person name="Secka A."/>
            <person name="Antonio M."/>
            <person name="Oren A."/>
            <person name="Chaudhuri R.R."/>
            <person name="La Ragione R."/>
            <person name="Hildebrand F."/>
            <person name="Pallen M.J."/>
        </authorList>
    </citation>
    <scope>NUCLEOTIDE SEQUENCE</scope>
    <source>
        <strain evidence="1">ChiSjej4B22-9803</strain>
    </source>
</reference>
<dbReference type="Proteomes" id="UP000824111">
    <property type="component" value="Unassembled WGS sequence"/>
</dbReference>
<accession>A0A9D1S6T8</accession>
<proteinExistence type="predicted"/>
<organism evidence="1 2">
    <name type="scientific">Candidatus Avimonoglobus intestinipullorum</name>
    <dbReference type="NCBI Taxonomy" id="2840699"/>
    <lineage>
        <taxon>Bacteria</taxon>
        <taxon>Bacillati</taxon>
        <taxon>Bacillota</taxon>
        <taxon>Clostridia</taxon>
        <taxon>Eubacteriales</taxon>
        <taxon>Candidatus Avimonoglobus</taxon>
    </lineage>
</organism>
<name>A0A9D1S6T8_9FIRM</name>
<gene>
    <name evidence="1" type="ORF">IAB04_06490</name>
</gene>
<reference evidence="1" key="1">
    <citation type="submission" date="2020-10" db="EMBL/GenBank/DDBJ databases">
        <authorList>
            <person name="Gilroy R."/>
        </authorList>
    </citation>
    <scope>NUCLEOTIDE SEQUENCE</scope>
    <source>
        <strain evidence="1">ChiSjej4B22-9803</strain>
    </source>
</reference>
<dbReference type="Gene3D" id="2.20.25.10">
    <property type="match status" value="1"/>
</dbReference>
<dbReference type="EMBL" id="DVND01000166">
    <property type="protein sequence ID" value="HIU48995.1"/>
    <property type="molecule type" value="Genomic_DNA"/>
</dbReference>
<protein>
    <submittedName>
        <fullName evidence="1">Uncharacterized protein</fullName>
    </submittedName>
</protein>